<dbReference type="OrthoDB" id="7871100at2"/>
<keyword evidence="2" id="KW-1185">Reference proteome</keyword>
<dbReference type="STRING" id="245187.SAMN04488003_101239"/>
<evidence type="ECO:0000313" key="1">
    <source>
        <dbReference type="EMBL" id="SEM47451.1"/>
    </source>
</evidence>
<gene>
    <name evidence="1" type="ORF">SAMN04488003_101239</name>
</gene>
<organism evidence="1 2">
    <name type="scientific">Loktanella fryxellensis</name>
    <dbReference type="NCBI Taxonomy" id="245187"/>
    <lineage>
        <taxon>Bacteria</taxon>
        <taxon>Pseudomonadati</taxon>
        <taxon>Pseudomonadota</taxon>
        <taxon>Alphaproteobacteria</taxon>
        <taxon>Rhodobacterales</taxon>
        <taxon>Roseobacteraceae</taxon>
        <taxon>Loktanella</taxon>
    </lineage>
</organism>
<accession>A0A1H7YND3</accession>
<dbReference type="EMBL" id="FOCI01000001">
    <property type="protein sequence ID" value="SEM47451.1"/>
    <property type="molecule type" value="Genomic_DNA"/>
</dbReference>
<protein>
    <submittedName>
        <fullName evidence="1">Uncharacterized protein</fullName>
    </submittedName>
</protein>
<name>A0A1H7YND3_9RHOB</name>
<dbReference type="AlphaFoldDB" id="A0A1H7YND3"/>
<reference evidence="1 2" key="1">
    <citation type="submission" date="2016-10" db="EMBL/GenBank/DDBJ databases">
        <authorList>
            <person name="de Groot N.N."/>
        </authorList>
    </citation>
    <scope>NUCLEOTIDE SEQUENCE [LARGE SCALE GENOMIC DNA]</scope>
    <source>
        <strain evidence="1 2">DSM 16213</strain>
    </source>
</reference>
<proteinExistence type="predicted"/>
<sequence length="152" mass="16139">MDAIRTLEGRITAALDRIAYGLDQQARAPDPQALAAELQAERDAHAALTDRVVTLKARQDDQIAALQARVADQAAQLASLDAELQQVRGSNADLTVVCGELRRAAMDGVADATLVNRALMAEVDGLTVQRSSEAAEVAAILSDLKPLLRKEG</sequence>
<evidence type="ECO:0000313" key="2">
    <source>
        <dbReference type="Proteomes" id="UP000199585"/>
    </source>
</evidence>
<dbReference type="RefSeq" id="WP_089897828.1">
    <property type="nucleotide sequence ID" value="NZ_FOCI01000001.1"/>
</dbReference>
<dbReference type="Proteomes" id="UP000199585">
    <property type="component" value="Unassembled WGS sequence"/>
</dbReference>